<reference evidence="1 2" key="1">
    <citation type="submission" date="2018-08" db="EMBL/GenBank/DDBJ databases">
        <title>A genome reference for cultivated species of the human gut microbiota.</title>
        <authorList>
            <person name="Zou Y."/>
            <person name="Xue W."/>
            <person name="Luo G."/>
        </authorList>
    </citation>
    <scope>NUCLEOTIDE SEQUENCE [LARGE SCALE GENOMIC DNA]</scope>
    <source>
        <strain evidence="1 2">OM06-2</strain>
    </source>
</reference>
<evidence type="ECO:0000313" key="2">
    <source>
        <dbReference type="Proteomes" id="UP000260814"/>
    </source>
</evidence>
<protein>
    <submittedName>
        <fullName evidence="1">Uncharacterized protein</fullName>
    </submittedName>
</protein>
<sequence>MKIAGCIFRKSEIREYTRATFLAHYKKREFYITSNQGYGKAKEPGKTRFYLSVMGDDGIYDVDYYDDFNNIEEAIEAALKGACLNKEE</sequence>
<organism evidence="1 2">
    <name type="scientific">Phocaeicola plebeius</name>
    <dbReference type="NCBI Taxonomy" id="310297"/>
    <lineage>
        <taxon>Bacteria</taxon>
        <taxon>Pseudomonadati</taxon>
        <taxon>Bacteroidota</taxon>
        <taxon>Bacteroidia</taxon>
        <taxon>Bacteroidales</taxon>
        <taxon>Bacteroidaceae</taxon>
        <taxon>Phocaeicola</taxon>
    </lineage>
</organism>
<evidence type="ECO:0000313" key="1">
    <source>
        <dbReference type="EMBL" id="RGM90338.1"/>
    </source>
</evidence>
<comment type="caution">
    <text evidence="1">The sequence shown here is derived from an EMBL/GenBank/DDBJ whole genome shotgun (WGS) entry which is preliminary data.</text>
</comment>
<dbReference type="AlphaFoldDB" id="A0A3E4Z726"/>
<proteinExistence type="predicted"/>
<dbReference type="Proteomes" id="UP000260814">
    <property type="component" value="Unassembled WGS sequence"/>
</dbReference>
<dbReference type="RefSeq" id="WP_117702132.1">
    <property type="nucleotide sequence ID" value="NZ_QSTW01000013.1"/>
</dbReference>
<dbReference type="EMBL" id="QSTW01000013">
    <property type="protein sequence ID" value="RGM90338.1"/>
    <property type="molecule type" value="Genomic_DNA"/>
</dbReference>
<accession>A0A3E4Z726</accession>
<name>A0A3E4Z726_9BACT</name>
<gene>
    <name evidence="1" type="ORF">DXB87_10585</name>
</gene>